<name>A0A1W1CQV7_9ZZZZ</name>
<accession>A0A1W1CQV7</accession>
<dbReference type="Gene3D" id="3.40.50.10610">
    <property type="entry name" value="ABC-type transport auxiliary lipoprotein component"/>
    <property type="match status" value="1"/>
</dbReference>
<reference evidence="2" key="1">
    <citation type="submission" date="2016-10" db="EMBL/GenBank/DDBJ databases">
        <authorList>
            <person name="de Groot N.N."/>
        </authorList>
    </citation>
    <scope>NUCLEOTIDE SEQUENCE</scope>
</reference>
<dbReference type="AlphaFoldDB" id="A0A1W1CQV7"/>
<dbReference type="EMBL" id="FPHN01000244">
    <property type="protein sequence ID" value="SFV68164.1"/>
    <property type="molecule type" value="Genomic_DNA"/>
</dbReference>
<dbReference type="Pfam" id="PF03886">
    <property type="entry name" value="ABC_trans_aux"/>
    <property type="match status" value="1"/>
</dbReference>
<sequence length="184" mass="21765">MKHIYFILLFLLLFVGCSTKEYYTFGDNINIISTSNKYKKTIAIEKIKVPKYLTDTSVVYQVTPYRVIRLKEANWLTPMEKRLTNILIDYLQKSLNNPNIYLYPWESTKETDIKVSVKIKRFIAYKSEVILEASYKIKNLKTKEVKTKLFHTTVPTSHLAEDIMKSMEEAYFKLIEEIKKDIIE</sequence>
<evidence type="ECO:0000259" key="1">
    <source>
        <dbReference type="Pfam" id="PF03886"/>
    </source>
</evidence>
<protein>
    <recommendedName>
        <fullName evidence="1">ABC-type transport auxiliary lipoprotein component domain-containing protein</fullName>
    </recommendedName>
</protein>
<dbReference type="InterPro" id="IPR005586">
    <property type="entry name" value="ABC_trans_aux"/>
</dbReference>
<organism evidence="2">
    <name type="scientific">hydrothermal vent metagenome</name>
    <dbReference type="NCBI Taxonomy" id="652676"/>
    <lineage>
        <taxon>unclassified sequences</taxon>
        <taxon>metagenomes</taxon>
        <taxon>ecological metagenomes</taxon>
    </lineage>
</organism>
<feature type="domain" description="ABC-type transport auxiliary lipoprotein component" evidence="1">
    <location>
        <begin position="35"/>
        <end position="178"/>
    </location>
</feature>
<dbReference type="PROSITE" id="PS51257">
    <property type="entry name" value="PROKAR_LIPOPROTEIN"/>
    <property type="match status" value="1"/>
</dbReference>
<dbReference type="SUPFAM" id="SSF159594">
    <property type="entry name" value="XCC0632-like"/>
    <property type="match status" value="1"/>
</dbReference>
<evidence type="ECO:0000313" key="2">
    <source>
        <dbReference type="EMBL" id="SFV68164.1"/>
    </source>
</evidence>
<gene>
    <name evidence="2" type="ORF">MNB_SV-14-575</name>
</gene>
<proteinExistence type="predicted"/>